<comment type="similarity">
    <text evidence="7">Belongs to the transglycosylase MltG family.</text>
</comment>
<comment type="function">
    <text evidence="7">Functions as a peptidoglycan terminase that cleaves nascent peptidoglycan strands endolytically to terminate their elongation.</text>
</comment>
<evidence type="ECO:0000256" key="7">
    <source>
        <dbReference type="HAMAP-Rule" id="MF_02065"/>
    </source>
</evidence>
<dbReference type="PANTHER" id="PTHR30518:SF2">
    <property type="entry name" value="ENDOLYTIC MUREIN TRANSGLYCOSYLASE"/>
    <property type="match status" value="1"/>
</dbReference>
<keyword evidence="9" id="KW-1185">Reference proteome</keyword>
<dbReference type="GO" id="GO:0005886">
    <property type="term" value="C:plasma membrane"/>
    <property type="evidence" value="ECO:0007669"/>
    <property type="project" value="UniProtKB-UniRule"/>
</dbReference>
<sequence>MLLLVALLAAGVYYALTRFVFSGDSKPSDYEGAGTTSVTVEIPEGATGTQIADALVAKDVVATKQAFINVLAVNPEGTNIQPGTYELKLKMSANAALAALLDTANRVDVGITIPEGFRLSQLQERLKTRGGYTEAEVQAAFANPEAIGLPVEANGNAEGWIAPGTYQQKPDEPVESFVKSMIQRRIEQLDSLSVPSEQRQALLIKASILEREVNIDKYLPKVARVIENRLDPERGKEVLNKLQMDSTVAYAAGRTSGIPTADELKIDSPYNTYLHAGLPPTPIAFPGTGAIKAVLNPEAGNWLYFVSVNLNTGETVFVDTYDQFKEAKNQLKQFCESNPESC</sequence>
<dbReference type="EMBL" id="MPDM01000003">
    <property type="protein sequence ID" value="OKL50100.1"/>
    <property type="molecule type" value="Genomic_DNA"/>
</dbReference>
<protein>
    <recommendedName>
        <fullName evidence="7">Endolytic murein transglycosylase</fullName>
        <ecNumber evidence="7">4.2.2.29</ecNumber>
    </recommendedName>
    <alternativeName>
        <fullName evidence="7">Peptidoglycan lytic transglycosylase</fullName>
    </alternativeName>
    <alternativeName>
        <fullName evidence="7">Peptidoglycan polymerization terminase</fullName>
    </alternativeName>
</protein>
<dbReference type="PANTHER" id="PTHR30518">
    <property type="entry name" value="ENDOLYTIC MUREIN TRANSGLYCOSYLASE"/>
    <property type="match status" value="1"/>
</dbReference>
<dbReference type="GO" id="GO:0008932">
    <property type="term" value="F:lytic endotransglycosylase activity"/>
    <property type="evidence" value="ECO:0007669"/>
    <property type="project" value="UniProtKB-UniRule"/>
</dbReference>
<evidence type="ECO:0000256" key="1">
    <source>
        <dbReference type="ARBA" id="ARBA00022475"/>
    </source>
</evidence>
<name>A0A1Q5PRQ5_9ACTO</name>
<dbReference type="EC" id="4.2.2.29" evidence="7"/>
<reference evidence="9" key="1">
    <citation type="submission" date="2016-11" db="EMBL/GenBank/DDBJ databases">
        <title>Actinomyces gypaetusis sp. nov. isolated from Gypaetus barbatus in Qinghai Tibet Plateau China.</title>
        <authorList>
            <person name="Meng X."/>
        </authorList>
    </citation>
    <scope>NUCLEOTIDE SEQUENCE [LARGE SCALE GENOMIC DNA]</scope>
    <source>
        <strain evidence="9">DSM 15383</strain>
    </source>
</reference>
<evidence type="ECO:0000256" key="4">
    <source>
        <dbReference type="ARBA" id="ARBA00023136"/>
    </source>
</evidence>
<evidence type="ECO:0000313" key="8">
    <source>
        <dbReference type="EMBL" id="OKL50100.1"/>
    </source>
</evidence>
<dbReference type="NCBIfam" id="TIGR00247">
    <property type="entry name" value="endolytic transglycosylase MltG"/>
    <property type="match status" value="1"/>
</dbReference>
<dbReference type="GO" id="GO:0071555">
    <property type="term" value="P:cell wall organization"/>
    <property type="evidence" value="ECO:0007669"/>
    <property type="project" value="UniProtKB-KW"/>
</dbReference>
<dbReference type="STRING" id="156892.BM477_03720"/>
<feature type="site" description="Important for catalytic activity" evidence="7">
    <location>
        <position position="212"/>
    </location>
</feature>
<dbReference type="Gene3D" id="3.30.1490.480">
    <property type="entry name" value="Endolytic murein transglycosylase"/>
    <property type="match status" value="1"/>
</dbReference>
<evidence type="ECO:0000313" key="9">
    <source>
        <dbReference type="Proteomes" id="UP000186465"/>
    </source>
</evidence>
<dbReference type="HAMAP" id="MF_02065">
    <property type="entry name" value="MltG"/>
    <property type="match status" value="1"/>
</dbReference>
<keyword evidence="5 7" id="KW-0456">Lyase</keyword>
<evidence type="ECO:0000256" key="5">
    <source>
        <dbReference type="ARBA" id="ARBA00023239"/>
    </source>
</evidence>
<proteinExistence type="inferred from homology"/>
<keyword evidence="2 7" id="KW-0812">Transmembrane</keyword>
<keyword evidence="4 7" id="KW-0472">Membrane</keyword>
<comment type="caution">
    <text evidence="8">The sequence shown here is derived from an EMBL/GenBank/DDBJ whole genome shotgun (WGS) entry which is preliminary data.</text>
</comment>
<organism evidence="8 9">
    <name type="scientific">Boudabousia marimammalium</name>
    <dbReference type="NCBI Taxonomy" id="156892"/>
    <lineage>
        <taxon>Bacteria</taxon>
        <taxon>Bacillati</taxon>
        <taxon>Actinomycetota</taxon>
        <taxon>Actinomycetes</taxon>
        <taxon>Actinomycetales</taxon>
        <taxon>Actinomycetaceae</taxon>
        <taxon>Boudabousia</taxon>
    </lineage>
</organism>
<keyword evidence="6 7" id="KW-0961">Cell wall biogenesis/degradation</keyword>
<dbReference type="InterPro" id="IPR003770">
    <property type="entry name" value="MLTG-like"/>
</dbReference>
<keyword evidence="3 7" id="KW-1133">Transmembrane helix</keyword>
<gene>
    <name evidence="7" type="primary">mltG</name>
    <name evidence="8" type="ORF">BM477_03720</name>
</gene>
<evidence type="ECO:0000256" key="2">
    <source>
        <dbReference type="ARBA" id="ARBA00022692"/>
    </source>
</evidence>
<dbReference type="Pfam" id="PF02618">
    <property type="entry name" value="YceG"/>
    <property type="match status" value="1"/>
</dbReference>
<comment type="catalytic activity">
    <reaction evidence="7">
        <text>a peptidoglycan chain = a peptidoglycan chain with N-acetyl-1,6-anhydromuramyl-[peptide] at the reducing end + a peptidoglycan chain with N-acetylglucosamine at the non-reducing end.</text>
        <dbReference type="EC" id="4.2.2.29"/>
    </reaction>
</comment>
<dbReference type="GO" id="GO:0009252">
    <property type="term" value="P:peptidoglycan biosynthetic process"/>
    <property type="evidence" value="ECO:0007669"/>
    <property type="project" value="UniProtKB-UniRule"/>
</dbReference>
<evidence type="ECO:0000256" key="3">
    <source>
        <dbReference type="ARBA" id="ARBA00022989"/>
    </source>
</evidence>
<evidence type="ECO:0000256" key="6">
    <source>
        <dbReference type="ARBA" id="ARBA00023316"/>
    </source>
</evidence>
<keyword evidence="1 7" id="KW-1003">Cell membrane</keyword>
<dbReference type="AlphaFoldDB" id="A0A1Q5PRQ5"/>
<dbReference type="Proteomes" id="UP000186465">
    <property type="component" value="Unassembled WGS sequence"/>
</dbReference>
<accession>A0A1Q5PRQ5</accession>